<sequence length="146" mass="16325">MRTSKPHPEFAPAGFQGFLQVVRYLHNSSLDPALKHLIELRASQLNGCAYCMDMHATDALKGGETQRRLNLVAAWREAPCFTPRERAALAWTEALTELGRHGVDDALFEATRQHFSEQEVVDLTYAIALINAWNRLGVGLLPDLPE</sequence>
<evidence type="ECO:0000313" key="2">
    <source>
        <dbReference type="EMBL" id="GLH72797.1"/>
    </source>
</evidence>
<dbReference type="InterPro" id="IPR003779">
    <property type="entry name" value="CMD-like"/>
</dbReference>
<dbReference type="InterPro" id="IPR029032">
    <property type="entry name" value="AhpD-like"/>
</dbReference>
<dbReference type="PANTHER" id="PTHR34846">
    <property type="entry name" value="4-CARBOXYMUCONOLACTONE DECARBOXYLASE FAMILY PROTEIN (AFU_ORTHOLOGUE AFUA_6G11590)"/>
    <property type="match status" value="1"/>
</dbReference>
<feature type="domain" description="Carboxymuconolactone decarboxylase-like" evidence="1">
    <location>
        <begin position="13"/>
        <end position="94"/>
    </location>
</feature>
<dbReference type="InterPro" id="IPR004675">
    <property type="entry name" value="AhpD_core"/>
</dbReference>
<organism evidence="2 3">
    <name type="scientific">Geothrix limicola</name>
    <dbReference type="NCBI Taxonomy" id="2927978"/>
    <lineage>
        <taxon>Bacteria</taxon>
        <taxon>Pseudomonadati</taxon>
        <taxon>Acidobacteriota</taxon>
        <taxon>Holophagae</taxon>
        <taxon>Holophagales</taxon>
        <taxon>Holophagaceae</taxon>
        <taxon>Geothrix</taxon>
    </lineage>
</organism>
<comment type="caution">
    <text evidence="2">The sequence shown here is derived from an EMBL/GenBank/DDBJ whole genome shotgun (WGS) entry which is preliminary data.</text>
</comment>
<keyword evidence="3" id="KW-1185">Reference proteome</keyword>
<proteinExistence type="predicted"/>
<dbReference type="EMBL" id="BSDE01000002">
    <property type="protein sequence ID" value="GLH72797.1"/>
    <property type="molecule type" value="Genomic_DNA"/>
</dbReference>
<dbReference type="PANTHER" id="PTHR34846:SF10">
    <property type="entry name" value="CYTOPLASMIC PROTEIN"/>
    <property type="match status" value="1"/>
</dbReference>
<name>A0ABQ5QDT3_9BACT</name>
<dbReference type="SUPFAM" id="SSF69118">
    <property type="entry name" value="AhpD-like"/>
    <property type="match status" value="1"/>
</dbReference>
<dbReference type="NCBIfam" id="TIGR00778">
    <property type="entry name" value="ahpD_dom"/>
    <property type="match status" value="1"/>
</dbReference>
<evidence type="ECO:0000259" key="1">
    <source>
        <dbReference type="Pfam" id="PF02627"/>
    </source>
</evidence>
<reference evidence="2 3" key="1">
    <citation type="journal article" date="2023" name="Antonie Van Leeuwenhoek">
        <title>Mesoterricola silvestris gen. nov., sp. nov., Mesoterricola sediminis sp. nov., Geothrix oryzae sp. nov., Geothrix edaphica sp. nov., Geothrix rubra sp. nov., and Geothrix limicola sp. nov., six novel members of Acidobacteriota isolated from soils.</title>
        <authorList>
            <person name="Itoh H."/>
            <person name="Sugisawa Y."/>
            <person name="Mise K."/>
            <person name="Xu Z."/>
            <person name="Kuniyasu M."/>
            <person name="Ushijima N."/>
            <person name="Kawano K."/>
            <person name="Kobayashi E."/>
            <person name="Shiratori Y."/>
            <person name="Masuda Y."/>
            <person name="Senoo K."/>
        </authorList>
    </citation>
    <scope>NUCLEOTIDE SEQUENCE [LARGE SCALE GENOMIC DNA]</scope>
    <source>
        <strain evidence="2 3">Red804</strain>
    </source>
</reference>
<protein>
    <submittedName>
        <fullName evidence="2">Alkyl hydroperoxide reductase AhpD</fullName>
    </submittedName>
</protein>
<dbReference type="RefSeq" id="WP_285572016.1">
    <property type="nucleotide sequence ID" value="NZ_BSDE01000002.1"/>
</dbReference>
<gene>
    <name evidence="2" type="ORF">GETHLI_12990</name>
</gene>
<accession>A0ABQ5QDT3</accession>
<dbReference type="Pfam" id="PF02627">
    <property type="entry name" value="CMD"/>
    <property type="match status" value="1"/>
</dbReference>
<dbReference type="Proteomes" id="UP001165069">
    <property type="component" value="Unassembled WGS sequence"/>
</dbReference>
<evidence type="ECO:0000313" key="3">
    <source>
        <dbReference type="Proteomes" id="UP001165069"/>
    </source>
</evidence>
<dbReference type="Gene3D" id="1.20.1290.10">
    <property type="entry name" value="AhpD-like"/>
    <property type="match status" value="1"/>
</dbReference>